<dbReference type="CDD" id="cd17535">
    <property type="entry name" value="REC_NarL-like"/>
    <property type="match status" value="1"/>
</dbReference>
<dbReference type="PRINTS" id="PR00038">
    <property type="entry name" value="HTHLUXR"/>
</dbReference>
<dbReference type="PROSITE" id="PS50043">
    <property type="entry name" value="HTH_LUXR_2"/>
    <property type="match status" value="1"/>
</dbReference>
<dbReference type="Pfam" id="PF00196">
    <property type="entry name" value="GerE"/>
    <property type="match status" value="1"/>
</dbReference>
<sequence length="216" mass="23398">MTASTCHSILILEDQKHTVDQVRHAIMQTTDLQVVGVATTLQEGLSKLATLRPDFVLTDLGLPDGSGIDVIRAAHAASWTCDTMVFSVFGDERRVIAAIRAGAKGYILKTHSPDSIVQDIRDVISGGSPMTPKIARYLLGLLSNTAEPAEKPVFNLTLREHEILGYIARGYKRSEVSAHLNISVGTVGNHIHSIYRKLEVSSNIEAVAMATRTGLI</sequence>
<dbReference type="InterPro" id="IPR000792">
    <property type="entry name" value="Tscrpt_reg_LuxR_C"/>
</dbReference>
<evidence type="ECO:0000313" key="9">
    <source>
        <dbReference type="Proteomes" id="UP000294662"/>
    </source>
</evidence>
<keyword evidence="3" id="KW-0238">DNA-binding</keyword>
<dbReference type="Gene3D" id="3.40.50.2300">
    <property type="match status" value="1"/>
</dbReference>
<dbReference type="PROSITE" id="PS50110">
    <property type="entry name" value="RESPONSE_REGULATORY"/>
    <property type="match status" value="1"/>
</dbReference>
<evidence type="ECO:0000313" key="8">
    <source>
        <dbReference type="EMBL" id="TDE33059.1"/>
    </source>
</evidence>
<dbReference type="OrthoDB" id="5292887at2"/>
<evidence type="ECO:0000259" key="6">
    <source>
        <dbReference type="PROSITE" id="PS50043"/>
    </source>
</evidence>
<keyword evidence="9" id="KW-1185">Reference proteome</keyword>
<dbReference type="PANTHER" id="PTHR43214">
    <property type="entry name" value="TWO-COMPONENT RESPONSE REGULATOR"/>
    <property type="match status" value="1"/>
</dbReference>
<dbReference type="SUPFAM" id="SSF46894">
    <property type="entry name" value="C-terminal effector domain of the bipartite response regulators"/>
    <property type="match status" value="1"/>
</dbReference>
<evidence type="ECO:0000256" key="3">
    <source>
        <dbReference type="ARBA" id="ARBA00023125"/>
    </source>
</evidence>
<dbReference type="SMART" id="SM00421">
    <property type="entry name" value="HTH_LUXR"/>
    <property type="match status" value="1"/>
</dbReference>
<keyword evidence="2" id="KW-0805">Transcription regulation</keyword>
<dbReference type="InterPro" id="IPR039420">
    <property type="entry name" value="WalR-like"/>
</dbReference>
<reference evidence="8 9" key="1">
    <citation type="submission" date="2019-03" db="EMBL/GenBank/DDBJ databases">
        <authorList>
            <person name="Zhang S."/>
        </authorList>
    </citation>
    <scope>NUCLEOTIDE SEQUENCE [LARGE SCALE GENOMIC DNA]</scope>
    <source>
        <strain evidence="8 9">S4J41</strain>
    </source>
</reference>
<accession>A0A4R5EFB9</accession>
<dbReference type="PANTHER" id="PTHR43214:SF41">
    <property type="entry name" value="NITRATE_NITRITE RESPONSE REGULATOR PROTEIN NARP"/>
    <property type="match status" value="1"/>
</dbReference>
<evidence type="ECO:0000256" key="2">
    <source>
        <dbReference type="ARBA" id="ARBA00023015"/>
    </source>
</evidence>
<dbReference type="GO" id="GO:0006355">
    <property type="term" value="P:regulation of DNA-templated transcription"/>
    <property type="evidence" value="ECO:0007669"/>
    <property type="project" value="InterPro"/>
</dbReference>
<dbReference type="RefSeq" id="WP_132831652.1">
    <property type="nucleotide sequence ID" value="NZ_SMFP01000040.1"/>
</dbReference>
<comment type="caution">
    <text evidence="8">The sequence shown here is derived from an EMBL/GenBank/DDBJ whole genome shotgun (WGS) entry which is preliminary data.</text>
</comment>
<dbReference type="InterPro" id="IPR011006">
    <property type="entry name" value="CheY-like_superfamily"/>
</dbReference>
<keyword evidence="4" id="KW-0804">Transcription</keyword>
<organism evidence="8 9">
    <name type="scientific">Antarcticimicrobium sediminis</name>
    <dbReference type="NCBI Taxonomy" id="2546227"/>
    <lineage>
        <taxon>Bacteria</taxon>
        <taxon>Pseudomonadati</taxon>
        <taxon>Pseudomonadota</taxon>
        <taxon>Alphaproteobacteria</taxon>
        <taxon>Rhodobacterales</taxon>
        <taxon>Paracoccaceae</taxon>
        <taxon>Antarcticimicrobium</taxon>
    </lineage>
</organism>
<evidence type="ECO:0000256" key="4">
    <source>
        <dbReference type="ARBA" id="ARBA00023163"/>
    </source>
</evidence>
<dbReference type="InterPro" id="IPR001789">
    <property type="entry name" value="Sig_transdc_resp-reg_receiver"/>
</dbReference>
<dbReference type="SUPFAM" id="SSF52172">
    <property type="entry name" value="CheY-like"/>
    <property type="match status" value="1"/>
</dbReference>
<evidence type="ECO:0000256" key="5">
    <source>
        <dbReference type="PROSITE-ProRule" id="PRU00169"/>
    </source>
</evidence>
<feature type="domain" description="HTH luxR-type" evidence="6">
    <location>
        <begin position="149"/>
        <end position="214"/>
    </location>
</feature>
<gene>
    <name evidence="8" type="ORF">E1B25_21700</name>
</gene>
<feature type="modified residue" description="4-aspartylphosphate" evidence="5">
    <location>
        <position position="59"/>
    </location>
</feature>
<dbReference type="CDD" id="cd06170">
    <property type="entry name" value="LuxR_C_like"/>
    <property type="match status" value="1"/>
</dbReference>
<evidence type="ECO:0000259" key="7">
    <source>
        <dbReference type="PROSITE" id="PS50110"/>
    </source>
</evidence>
<dbReference type="EMBL" id="SMFP01000040">
    <property type="protein sequence ID" value="TDE33059.1"/>
    <property type="molecule type" value="Genomic_DNA"/>
</dbReference>
<dbReference type="AlphaFoldDB" id="A0A4R5EFB9"/>
<dbReference type="InterPro" id="IPR016032">
    <property type="entry name" value="Sig_transdc_resp-reg_C-effctor"/>
</dbReference>
<dbReference type="Proteomes" id="UP000294662">
    <property type="component" value="Unassembled WGS sequence"/>
</dbReference>
<dbReference type="SMART" id="SM00448">
    <property type="entry name" value="REC"/>
    <property type="match status" value="1"/>
</dbReference>
<name>A0A4R5EFB9_9RHOB</name>
<dbReference type="Pfam" id="PF00072">
    <property type="entry name" value="Response_reg"/>
    <property type="match status" value="1"/>
</dbReference>
<dbReference type="GO" id="GO:0000160">
    <property type="term" value="P:phosphorelay signal transduction system"/>
    <property type="evidence" value="ECO:0007669"/>
    <property type="project" value="InterPro"/>
</dbReference>
<protein>
    <submittedName>
        <fullName evidence="8">Response regulator transcription factor</fullName>
    </submittedName>
</protein>
<feature type="domain" description="Response regulatory" evidence="7">
    <location>
        <begin position="8"/>
        <end position="124"/>
    </location>
</feature>
<keyword evidence="1 5" id="KW-0597">Phosphoprotein</keyword>
<evidence type="ECO:0000256" key="1">
    <source>
        <dbReference type="ARBA" id="ARBA00022553"/>
    </source>
</evidence>
<proteinExistence type="predicted"/>
<dbReference type="GO" id="GO:0003677">
    <property type="term" value="F:DNA binding"/>
    <property type="evidence" value="ECO:0007669"/>
    <property type="project" value="UniProtKB-KW"/>
</dbReference>
<dbReference type="InterPro" id="IPR058245">
    <property type="entry name" value="NreC/VraR/RcsB-like_REC"/>
</dbReference>